<keyword evidence="10" id="KW-1185">Reference proteome</keyword>
<gene>
    <name evidence="9" type="primary">nrfD</name>
    <name evidence="9" type="ORF">L1O03_06705</name>
</gene>
<evidence type="ECO:0000256" key="2">
    <source>
        <dbReference type="ARBA" id="ARBA00008929"/>
    </source>
</evidence>
<evidence type="ECO:0000313" key="9">
    <source>
        <dbReference type="EMBL" id="MCF4006868.1"/>
    </source>
</evidence>
<evidence type="ECO:0000313" key="10">
    <source>
        <dbReference type="Proteomes" id="UP001139336"/>
    </source>
</evidence>
<dbReference type="Gene3D" id="1.20.1630.10">
    <property type="entry name" value="Formate dehydrogenase/DMSO reductase domain"/>
    <property type="match status" value="1"/>
</dbReference>
<keyword evidence="5 8" id="KW-1133">Transmembrane helix</keyword>
<dbReference type="AlphaFoldDB" id="A0A9X1QSB5"/>
<comment type="subcellular location">
    <subcellularLocation>
        <location evidence="1">Cell membrane</location>
        <topology evidence="1">Multi-pass membrane protein</topology>
    </subcellularLocation>
</comment>
<evidence type="ECO:0000256" key="4">
    <source>
        <dbReference type="ARBA" id="ARBA00022692"/>
    </source>
</evidence>
<feature type="region of interest" description="Disordered" evidence="7">
    <location>
        <begin position="1"/>
        <end position="35"/>
    </location>
</feature>
<comment type="caution">
    <text evidence="9">The sequence shown here is derived from an EMBL/GenBank/DDBJ whole genome shotgun (WGS) entry which is preliminary data.</text>
</comment>
<dbReference type="EMBL" id="JAKGSI010000003">
    <property type="protein sequence ID" value="MCF4006868.1"/>
    <property type="molecule type" value="Genomic_DNA"/>
</dbReference>
<name>A0A9X1QSB5_9CORY</name>
<feature type="transmembrane region" description="Helical" evidence="8">
    <location>
        <begin position="92"/>
        <end position="113"/>
    </location>
</feature>
<dbReference type="InterPro" id="IPR005614">
    <property type="entry name" value="NrfD-like"/>
</dbReference>
<dbReference type="Proteomes" id="UP001139336">
    <property type="component" value="Unassembled WGS sequence"/>
</dbReference>
<reference evidence="9" key="1">
    <citation type="submission" date="2022-01" db="EMBL/GenBank/DDBJ databases">
        <title>Corynebacterium sp. nov isolated from isolated from the feces of the greater white-fronted geese (Anser albifrons) at Poyang Lake, PR China.</title>
        <authorList>
            <person name="Liu Q."/>
        </authorList>
    </citation>
    <scope>NUCLEOTIDE SEQUENCE</scope>
    <source>
        <strain evidence="9">JCM 32435</strain>
    </source>
</reference>
<feature type="transmembrane region" description="Helical" evidence="8">
    <location>
        <begin position="305"/>
        <end position="328"/>
    </location>
</feature>
<keyword evidence="3" id="KW-1003">Cell membrane</keyword>
<evidence type="ECO:0000256" key="3">
    <source>
        <dbReference type="ARBA" id="ARBA00022475"/>
    </source>
</evidence>
<dbReference type="GO" id="GO:0005886">
    <property type="term" value="C:plasma membrane"/>
    <property type="evidence" value="ECO:0007669"/>
    <property type="project" value="UniProtKB-SubCell"/>
</dbReference>
<feature type="transmembrane region" description="Helical" evidence="8">
    <location>
        <begin position="213"/>
        <end position="232"/>
    </location>
</feature>
<proteinExistence type="inferred from homology"/>
<feature type="compositionally biased region" description="Basic and acidic residues" evidence="7">
    <location>
        <begin position="12"/>
        <end position="35"/>
    </location>
</feature>
<accession>A0A9X1QSB5</accession>
<evidence type="ECO:0000256" key="8">
    <source>
        <dbReference type="SAM" id="Phobius"/>
    </source>
</evidence>
<dbReference type="Pfam" id="PF03916">
    <property type="entry name" value="NrfD"/>
    <property type="match status" value="1"/>
</dbReference>
<protein>
    <submittedName>
        <fullName evidence="9">Polysulfide reductase NrfD</fullName>
    </submittedName>
</protein>
<organism evidence="9 10">
    <name type="scientific">Corynebacterium uropygiale</name>
    <dbReference type="NCBI Taxonomy" id="1775911"/>
    <lineage>
        <taxon>Bacteria</taxon>
        <taxon>Bacillati</taxon>
        <taxon>Actinomycetota</taxon>
        <taxon>Actinomycetes</taxon>
        <taxon>Mycobacteriales</taxon>
        <taxon>Corynebacteriaceae</taxon>
        <taxon>Corynebacterium</taxon>
    </lineage>
</organism>
<feature type="transmembrane region" description="Helical" evidence="8">
    <location>
        <begin position="133"/>
        <end position="153"/>
    </location>
</feature>
<feature type="transmembrane region" description="Helical" evidence="8">
    <location>
        <begin position="61"/>
        <end position="80"/>
    </location>
</feature>
<keyword evidence="6 8" id="KW-0472">Membrane</keyword>
<dbReference type="PANTHER" id="PTHR34856:SF2">
    <property type="entry name" value="PROTEIN NRFD"/>
    <property type="match status" value="1"/>
</dbReference>
<sequence>MTQPFDSYRPPEGARPRTRQERRAARRSGDGGREEKMVPKVHFDSYYGTPVVKAPPWKSPIGIYLFLGGVAGGSSLLALGSQISGNAALRRTARLAAFGAAASGSLALIADLGRPERMLNMFRVFKLSSPMNMGSWILGSFGGTSALAALAEIDDLTQHWAPLPRRLRTLLHRVVSPAAGVAAGALGAPLAVYTAVLLGDTSNPVWNEVKDTLPVVFVSSASLASAGTAMVFTPTADAAPARFLALAGASADLYATHQMMEKADPVIEESLREGRSGTMLSLSEKCVAAGLVGTLLGARRSRKMAVASGLALMAGSALTRFGMLYAGLDSVKDPRCVIEPQKRRLRARQDAGTVHDSITTAR</sequence>
<dbReference type="InterPro" id="IPR052049">
    <property type="entry name" value="Electron_transfer_protein"/>
</dbReference>
<dbReference type="PANTHER" id="PTHR34856">
    <property type="entry name" value="PROTEIN NRFD"/>
    <property type="match status" value="1"/>
</dbReference>
<evidence type="ECO:0000256" key="7">
    <source>
        <dbReference type="SAM" id="MobiDB-lite"/>
    </source>
</evidence>
<evidence type="ECO:0000256" key="5">
    <source>
        <dbReference type="ARBA" id="ARBA00022989"/>
    </source>
</evidence>
<evidence type="ECO:0000256" key="1">
    <source>
        <dbReference type="ARBA" id="ARBA00004651"/>
    </source>
</evidence>
<dbReference type="RefSeq" id="WP_236118678.1">
    <property type="nucleotide sequence ID" value="NZ_JAKGSI010000003.1"/>
</dbReference>
<evidence type="ECO:0000256" key="6">
    <source>
        <dbReference type="ARBA" id="ARBA00023136"/>
    </source>
</evidence>
<feature type="transmembrane region" description="Helical" evidence="8">
    <location>
        <begin position="174"/>
        <end position="193"/>
    </location>
</feature>
<keyword evidence="4 8" id="KW-0812">Transmembrane</keyword>
<comment type="similarity">
    <text evidence="2">Belongs to the NrfD family.</text>
</comment>